<dbReference type="EMBL" id="RNKS01000065">
    <property type="protein sequence ID" value="MGD31289.1"/>
    <property type="molecule type" value="Genomic_DNA"/>
</dbReference>
<evidence type="ECO:0000313" key="1">
    <source>
        <dbReference type="EMBL" id="MGD31289.1"/>
    </source>
</evidence>
<sequence length="171" mass="20282">MGEMEKILKGDELEIRRQKNIEYQNVRKERLSELGKNKVSIRLDDLDYEKLADLCESLGYKRPKPGGRNLIETYSGVMKYLLRNEQDSDIYRPKSPKAQELFYLYKLIIHLKYDMGYSEKAIIERFNKDEIKNPFTITYGGEFLKWKFKDIQFVLNENILLKKLASLDKEG</sequence>
<dbReference type="Proteomes" id="UP000885336">
    <property type="component" value="Unassembled WGS sequence"/>
</dbReference>
<protein>
    <submittedName>
        <fullName evidence="1">Uncharacterized protein</fullName>
    </submittedName>
</protein>
<gene>
    <name evidence="1" type="ORF">EE393_20545</name>
</gene>
<reference evidence="1" key="1">
    <citation type="submission" date="2018-11" db="EMBL/GenBank/DDBJ databases">
        <authorList>
            <consortium name="PulseNet: The National Subtyping Network for Foodborne Disease Surveillance"/>
            <person name="Tarr C.L."/>
            <person name="Trees E."/>
            <person name="Katz L.S."/>
            <person name="Carleton-Romer H.A."/>
            <person name="Stroika S."/>
            <person name="Kucerova Z."/>
            <person name="Roache K.F."/>
            <person name="Sabol A.L."/>
            <person name="Besser J."/>
            <person name="Gerner-Smidt P."/>
        </authorList>
    </citation>
    <scope>NUCLEOTIDE SEQUENCE [LARGE SCALE GENOMIC DNA]</scope>
    <source>
        <strain evidence="1">PNUSAS058450</strain>
    </source>
</reference>
<dbReference type="AlphaFoldDB" id="A0A3K0PDL8"/>
<accession>A0A3K0PDL8</accession>
<organism evidence="1">
    <name type="scientific">Salmonella enterica</name>
    <name type="common">Salmonella choleraesuis</name>
    <dbReference type="NCBI Taxonomy" id="28901"/>
    <lineage>
        <taxon>Bacteria</taxon>
        <taxon>Pseudomonadati</taxon>
        <taxon>Pseudomonadota</taxon>
        <taxon>Gammaproteobacteria</taxon>
        <taxon>Enterobacterales</taxon>
        <taxon>Enterobacteriaceae</taxon>
        <taxon>Salmonella</taxon>
    </lineage>
</organism>
<comment type="caution">
    <text evidence="1">The sequence shown here is derived from an EMBL/GenBank/DDBJ whole genome shotgun (WGS) entry which is preliminary data.</text>
</comment>
<proteinExistence type="predicted"/>
<name>A0A3K0PDL8_SALER</name>